<keyword evidence="1" id="KW-0472">Membrane</keyword>
<organism evidence="2 3">
    <name type="scientific">Tunturiibacter lichenicola</name>
    <dbReference type="NCBI Taxonomy" id="2051959"/>
    <lineage>
        <taxon>Bacteria</taxon>
        <taxon>Pseudomonadati</taxon>
        <taxon>Acidobacteriota</taxon>
        <taxon>Terriglobia</taxon>
        <taxon>Terriglobales</taxon>
        <taxon>Acidobacteriaceae</taxon>
        <taxon>Tunturiibacter</taxon>
    </lineage>
</organism>
<sequence>MEAMRIVMSGMWLQDPDSLSSGNSKMLMVFVGMVAVALVVQAGALIVMAVGAAKARKRGLEIFEEIRAKVMPLMESSHGFIQDTAPKVKIITENLVETSHVVRAKAQEFDATASDLNSKTRAQMARVDGMVTSVLNTTSDISETVQRGIKVPLREVSGLVNGLKAGLDVLAGRAKGFGSGRASGRRPDSDDGW</sequence>
<dbReference type="AlphaFoldDB" id="A0A7Y9T3W8"/>
<keyword evidence="1" id="KW-0812">Transmembrane</keyword>
<reference evidence="2 3" key="1">
    <citation type="submission" date="2020-07" db="EMBL/GenBank/DDBJ databases">
        <title>Genomic Encyclopedia of Type Strains, Phase IV (KMG-V): Genome sequencing to study the core and pangenomes of soil and plant-associated prokaryotes.</title>
        <authorList>
            <person name="Whitman W."/>
        </authorList>
    </citation>
    <scope>NUCLEOTIDE SEQUENCE [LARGE SCALE GENOMIC DNA]</scope>
    <source>
        <strain evidence="2 3">M8UP30</strain>
    </source>
</reference>
<keyword evidence="1" id="KW-1133">Transmembrane helix</keyword>
<dbReference type="EMBL" id="JACCCV010000002">
    <property type="protein sequence ID" value="NYF52812.1"/>
    <property type="molecule type" value="Genomic_DNA"/>
</dbReference>
<evidence type="ECO:0008006" key="4">
    <source>
        <dbReference type="Google" id="ProtNLM"/>
    </source>
</evidence>
<evidence type="ECO:0000256" key="1">
    <source>
        <dbReference type="SAM" id="Phobius"/>
    </source>
</evidence>
<comment type="caution">
    <text evidence="2">The sequence shown here is derived from an EMBL/GenBank/DDBJ whole genome shotgun (WGS) entry which is preliminary data.</text>
</comment>
<evidence type="ECO:0000313" key="3">
    <source>
        <dbReference type="Proteomes" id="UP000534186"/>
    </source>
</evidence>
<evidence type="ECO:0000313" key="2">
    <source>
        <dbReference type="EMBL" id="NYF52812.1"/>
    </source>
</evidence>
<proteinExistence type="predicted"/>
<name>A0A7Y9T3W8_9BACT</name>
<gene>
    <name evidence="2" type="ORF">HDF12_003211</name>
</gene>
<protein>
    <recommendedName>
        <fullName evidence="4">DUF948 domain-containing protein</fullName>
    </recommendedName>
</protein>
<dbReference type="Proteomes" id="UP000534186">
    <property type="component" value="Unassembled WGS sequence"/>
</dbReference>
<accession>A0A7Y9T3W8</accession>
<feature type="transmembrane region" description="Helical" evidence="1">
    <location>
        <begin position="26"/>
        <end position="50"/>
    </location>
</feature>